<evidence type="ECO:0000313" key="1">
    <source>
        <dbReference type="EMBL" id="SNC66944.1"/>
    </source>
</evidence>
<protein>
    <recommendedName>
        <fullName evidence="3">YD repeat-containing protein</fullName>
    </recommendedName>
</protein>
<reference evidence="2" key="1">
    <citation type="submission" date="2017-06" db="EMBL/GenBank/DDBJ databases">
        <authorList>
            <person name="Varghese N."/>
            <person name="Submissions S."/>
        </authorList>
    </citation>
    <scope>NUCLEOTIDE SEQUENCE [LARGE SCALE GENOMIC DNA]</scope>
    <source>
        <strain evidence="2">DSM 11116</strain>
    </source>
</reference>
<evidence type="ECO:0008006" key="3">
    <source>
        <dbReference type="Google" id="ProtNLM"/>
    </source>
</evidence>
<dbReference type="RefSeq" id="WP_088843017.1">
    <property type="nucleotide sequence ID" value="NZ_FYEW01000001.1"/>
</dbReference>
<dbReference type="Proteomes" id="UP000198131">
    <property type="component" value="Unassembled WGS sequence"/>
</dbReference>
<proteinExistence type="predicted"/>
<accession>A0A212TM88</accession>
<dbReference type="Gene3D" id="2.180.10.10">
    <property type="entry name" value="RHS repeat-associated core"/>
    <property type="match status" value="1"/>
</dbReference>
<dbReference type="EMBL" id="FYEW01000001">
    <property type="protein sequence ID" value="SNC66944.1"/>
    <property type="molecule type" value="Genomic_DNA"/>
</dbReference>
<sequence length="360" mass="40648">MRALGVFTSVLVATSLFMAQKGCAQSVDKVEVDLSGPIRVEPDSIARNLLVRNRVRSVVKVRLDDEGAVRDTVSLQLVDPSGRYTRIDQLLNPQLHREWSYDEKGRCTSLVTHPTSYQPFTLIYSYNPALQKGLQQALKPNGKSIPLSEVQLQQRGDTLLTETRTHTLLANGSLLNFESRRLSRRYSPHPDTVLILAYNYSAIGQLVSTAFNYSVSRQGQPIEIGRLDMEMAAKLQKVKVAPKQAAPQLTPAQALQVLRQGKAVYPQFRWRYDAQQRIVGQEMTPRLNKQGQGTTTQLEYTYNSLNQLIGRQQITSSIYTPSATAFTVYSYAPNGLLLGETSDARSEKPIFYRYQYQYYE</sequence>
<name>A0A212TM88_9BACT</name>
<gene>
    <name evidence="1" type="ORF">SAMN06265337_1783</name>
</gene>
<dbReference type="OrthoDB" id="879049at2"/>
<dbReference type="AlphaFoldDB" id="A0A212TM88"/>
<evidence type="ECO:0000313" key="2">
    <source>
        <dbReference type="Proteomes" id="UP000198131"/>
    </source>
</evidence>
<keyword evidence="2" id="KW-1185">Reference proteome</keyword>
<organism evidence="1 2">
    <name type="scientific">Hymenobacter gelipurpurascens</name>
    <dbReference type="NCBI Taxonomy" id="89968"/>
    <lineage>
        <taxon>Bacteria</taxon>
        <taxon>Pseudomonadati</taxon>
        <taxon>Bacteroidota</taxon>
        <taxon>Cytophagia</taxon>
        <taxon>Cytophagales</taxon>
        <taxon>Hymenobacteraceae</taxon>
        <taxon>Hymenobacter</taxon>
    </lineage>
</organism>